<protein>
    <submittedName>
        <fullName evidence="1">Methanobactin biosynthesis cassette protein MbnC</fullName>
    </submittedName>
</protein>
<name>A0A2D2CY73_METT3</name>
<evidence type="ECO:0007829" key="4">
    <source>
        <dbReference type="PDB" id="7TCU"/>
    </source>
</evidence>
<dbReference type="NCBIfam" id="TIGR04061">
    <property type="entry name" value="AZL_007950_fam"/>
    <property type="match status" value="1"/>
</dbReference>
<dbReference type="STRING" id="595536.GCA_000178815_03724"/>
<organism evidence="1 2">
    <name type="scientific">Methylosinus trichosporium (strain ATCC 35070 / NCIMB 11131 / UNIQEM 75 / OB3b)</name>
    <dbReference type="NCBI Taxonomy" id="595536"/>
    <lineage>
        <taxon>Bacteria</taxon>
        <taxon>Pseudomonadati</taxon>
        <taxon>Pseudomonadota</taxon>
        <taxon>Alphaproteobacteria</taxon>
        <taxon>Hyphomicrobiales</taxon>
        <taxon>Methylocystaceae</taxon>
        <taxon>Methylosinus</taxon>
    </lineage>
</organism>
<dbReference type="NCBIfam" id="TIGR04160">
    <property type="entry name" value="methbact_MbnC"/>
    <property type="match status" value="1"/>
</dbReference>
<dbReference type="SMR" id="A0A2D2CY73"/>
<dbReference type="PDB" id="7TCW">
    <property type="method" value="X-ray"/>
    <property type="resolution" value="2.67 A"/>
    <property type="chains" value="C/D=1-195"/>
</dbReference>
<gene>
    <name evidence="1" type="primary">mbnC</name>
    <name evidence="1" type="ORF">CQW49_07155</name>
</gene>
<reference evidence="3 4" key="2">
    <citation type="journal article" date="2022" name="Proc. Natl. Acad. Sci. U.S.A.">
        <title>A mixed-valent Fe(II)Fe(III) species converts cysteine to an oxazolone/thioamide pair in methanobactin biosynthesis.</title>
        <authorList>
            <person name="Park Y.J."/>
            <person name="Jodts R.J."/>
            <person name="Slater J.W."/>
            <person name="Reyes R.M."/>
            <person name="Winton V.J."/>
            <person name="Montaser R.A."/>
            <person name="Thomas P.M."/>
            <person name="Dowdle W.B."/>
            <person name="Ruiz A."/>
            <person name="Kelleher N.L."/>
            <person name="Bollinger J.M."/>
            <person name="Krebs C."/>
            <person name="Hoffman B.M."/>
            <person name="Rosenzweig A.C."/>
        </authorList>
    </citation>
    <scope>X-RAY CRYSTALLOGRAPHY (2.21 ANGSTROMS)</scope>
</reference>
<dbReference type="PDB" id="7TCU">
    <property type="method" value="X-ray"/>
    <property type="resolution" value="2.31 A"/>
    <property type="chains" value="C/D=1-195"/>
</dbReference>
<keyword evidence="2" id="KW-1185">Reference proteome</keyword>
<dbReference type="EMBL" id="CP023737">
    <property type="protein sequence ID" value="ATQ67691.1"/>
    <property type="molecule type" value="Genomic_DNA"/>
</dbReference>
<evidence type="ECO:0007829" key="3">
    <source>
        <dbReference type="PDB" id="7TCR"/>
    </source>
</evidence>
<dbReference type="RefSeq" id="WP_003614727.1">
    <property type="nucleotide sequence ID" value="NZ_ADVE02000001.1"/>
</dbReference>
<reference evidence="2" key="1">
    <citation type="submission" date="2017-10" db="EMBL/GenBank/DDBJ databases">
        <title>Completed PacBio SMRT sequence of Methylosinus trichosporium OB3b reveals presence of a third large plasmid.</title>
        <authorList>
            <person name="Charles T.C."/>
            <person name="Lynch M.D.J."/>
            <person name="Heil J.R."/>
            <person name="Cheng J."/>
        </authorList>
    </citation>
    <scope>NUCLEOTIDE SEQUENCE [LARGE SCALE GENOMIC DNA]</scope>
    <source>
        <strain evidence="2">OB3b</strain>
    </source>
</reference>
<dbReference type="Proteomes" id="UP000230709">
    <property type="component" value="Chromosome"/>
</dbReference>
<accession>A0A2D2CY73</accession>
<keyword evidence="3 4" id="KW-0002">3D-structure</keyword>
<dbReference type="PDB" id="7TCX">
    <property type="method" value="X-ray"/>
    <property type="resolution" value="2.21 A"/>
    <property type="chains" value="C/D=1-195"/>
</dbReference>
<sequence>MSLLPTAPVRIDADLYDDLANPARQSLYPRDSRGFIRIDISLRAYWHTLFDTCPRLLELSGPSGGAIFLPFMAWARENNLAFDWSFFLWVYVWLQQSEFRERLDEDQLLPVMTASATRWLMIDRDIDACQIVLGSRSLAGAAVVGAKIDSIHCRLEQVQQVEFEKPLPLPDGEFGYFLTPGFEIDHFPGWRPLPR</sequence>
<evidence type="ECO:0000313" key="1">
    <source>
        <dbReference type="EMBL" id="ATQ67691.1"/>
    </source>
</evidence>
<dbReference type="AlphaFoldDB" id="A0A2D2CY73"/>
<dbReference type="KEGG" id="mtw:CQW49_07155"/>
<proteinExistence type="evidence at protein level"/>
<dbReference type="PDB" id="7TCR">
    <property type="method" value="X-ray"/>
    <property type="resolution" value="2.62 A"/>
    <property type="chains" value="C/D=1-195"/>
</dbReference>
<evidence type="ECO:0000313" key="2">
    <source>
        <dbReference type="Proteomes" id="UP000230709"/>
    </source>
</evidence>
<dbReference type="InterPro" id="IPR023973">
    <property type="entry name" value="MbnC-like"/>
</dbReference>